<name>A0A6J4T020_9ACTN</name>
<evidence type="ECO:0000256" key="2">
    <source>
        <dbReference type="SAM" id="SignalP"/>
    </source>
</evidence>
<feature type="region of interest" description="Disordered" evidence="1">
    <location>
        <begin position="35"/>
        <end position="60"/>
    </location>
</feature>
<gene>
    <name evidence="3" type="ORF">AVDCRST_MAG13-2771</name>
</gene>
<evidence type="ECO:0000256" key="1">
    <source>
        <dbReference type="SAM" id="MobiDB-lite"/>
    </source>
</evidence>
<organism evidence="3">
    <name type="scientific">uncultured Solirubrobacteraceae bacterium</name>
    <dbReference type="NCBI Taxonomy" id="1162706"/>
    <lineage>
        <taxon>Bacteria</taxon>
        <taxon>Bacillati</taxon>
        <taxon>Actinomycetota</taxon>
        <taxon>Thermoleophilia</taxon>
        <taxon>Solirubrobacterales</taxon>
        <taxon>Solirubrobacteraceae</taxon>
        <taxon>environmental samples</taxon>
    </lineage>
</organism>
<sequence>MAADRPRAQRPDGTPAARRAPVLAALLAAGLLAGAPAPAASDPNGEQAGGGRDAADAVSP</sequence>
<protein>
    <submittedName>
        <fullName evidence="3">Uncharacterized protein</fullName>
    </submittedName>
</protein>
<feature type="signal peptide" evidence="2">
    <location>
        <begin position="1"/>
        <end position="39"/>
    </location>
</feature>
<reference evidence="3" key="1">
    <citation type="submission" date="2020-02" db="EMBL/GenBank/DDBJ databases">
        <authorList>
            <person name="Meier V. D."/>
        </authorList>
    </citation>
    <scope>NUCLEOTIDE SEQUENCE</scope>
    <source>
        <strain evidence="3">AVDCRST_MAG13</strain>
    </source>
</reference>
<evidence type="ECO:0000313" key="3">
    <source>
        <dbReference type="EMBL" id="CAA9510328.1"/>
    </source>
</evidence>
<proteinExistence type="predicted"/>
<dbReference type="AlphaFoldDB" id="A0A6J4T020"/>
<dbReference type="EMBL" id="CADCVO010000442">
    <property type="protein sequence ID" value="CAA9510328.1"/>
    <property type="molecule type" value="Genomic_DNA"/>
</dbReference>
<accession>A0A6J4T020</accession>
<feature type="non-terminal residue" evidence="3">
    <location>
        <position position="60"/>
    </location>
</feature>
<keyword evidence="2" id="KW-0732">Signal</keyword>
<feature type="chain" id="PRO_5026813316" evidence="2">
    <location>
        <begin position="40"/>
        <end position="60"/>
    </location>
</feature>